<evidence type="ECO:0000313" key="2">
    <source>
        <dbReference type="Proteomes" id="UP001165136"/>
    </source>
</evidence>
<evidence type="ECO:0008006" key="3">
    <source>
        <dbReference type="Google" id="ProtNLM"/>
    </source>
</evidence>
<comment type="caution">
    <text evidence="1">The sequence shown here is derived from an EMBL/GenBank/DDBJ whole genome shotgun (WGS) entry which is preliminary data.</text>
</comment>
<dbReference type="EMBL" id="BSTI01000040">
    <property type="protein sequence ID" value="GLY71564.1"/>
    <property type="molecule type" value="Genomic_DNA"/>
</dbReference>
<proteinExistence type="predicted"/>
<evidence type="ECO:0000313" key="1">
    <source>
        <dbReference type="EMBL" id="GLY71564.1"/>
    </source>
</evidence>
<accession>A0A9W6R9L5</accession>
<keyword evidence="2" id="KW-1185">Reference proteome</keyword>
<dbReference type="AlphaFoldDB" id="A0A9W6R9L5"/>
<name>A0A9W6R9L5_9PSEU</name>
<organism evidence="1 2">
    <name type="scientific">Amycolatopsis taiwanensis</name>
    <dbReference type="NCBI Taxonomy" id="342230"/>
    <lineage>
        <taxon>Bacteria</taxon>
        <taxon>Bacillati</taxon>
        <taxon>Actinomycetota</taxon>
        <taxon>Actinomycetes</taxon>
        <taxon>Pseudonocardiales</taxon>
        <taxon>Pseudonocardiaceae</taxon>
        <taxon>Amycolatopsis</taxon>
    </lineage>
</organism>
<protein>
    <recommendedName>
        <fullName evidence="3">T4 beta protein</fullName>
    </recommendedName>
</protein>
<dbReference type="Pfam" id="PF14350">
    <property type="entry name" value="Beta_protein"/>
    <property type="match status" value="1"/>
</dbReference>
<gene>
    <name evidence="1" type="ORF">Atai01_81830</name>
</gene>
<dbReference type="Proteomes" id="UP001165136">
    <property type="component" value="Unassembled WGS sequence"/>
</dbReference>
<dbReference type="InterPro" id="IPR025683">
    <property type="entry name" value="Protein_beta"/>
</dbReference>
<sequence length="359" mass="39152">MIAPGEFRTLVALRAKQGEFMAINAVDDMEHVRTLQPLLELEAAGMAPAKQLDEIEAAVRKLYKLGRHVIVDASDVVHLAGFGGGPAGALGELADRLAYPVDLLDQQEPIPFIPVIRSDTTGHQVAMVGRLCHELGLGGALRVRTAKADRATFERILEQLRVESPDLDLIIDLQYVPDVTIQLTDRVAATIGILGEFGPFRSMSVLSGSVPPALTQTSTWEQPRTEERLWESLVRGGVVEVRLGDYGVVHPLSTTAYASKHVSMKYTCPDHWLYSRERMGDSGDEARQPRTENPRASTLRIVCRHLVESDSFSGPDFSWGDHEISEAADGRGTGLGSTNKPVAFATSHHLAYLATRTAA</sequence>
<reference evidence="1" key="1">
    <citation type="submission" date="2023-03" db="EMBL/GenBank/DDBJ databases">
        <title>Amycolatopsis taiwanensis NBRC 103393.</title>
        <authorList>
            <person name="Ichikawa N."/>
            <person name="Sato H."/>
            <person name="Tonouchi N."/>
        </authorList>
    </citation>
    <scope>NUCLEOTIDE SEQUENCE</scope>
    <source>
        <strain evidence="1">NBRC 103393</strain>
    </source>
</reference>